<dbReference type="EMBL" id="JAGTJQ010000008">
    <property type="protein sequence ID" value="KAH7026345.1"/>
    <property type="molecule type" value="Genomic_DNA"/>
</dbReference>
<evidence type="ECO:0000256" key="1">
    <source>
        <dbReference type="SAM" id="MobiDB-lite"/>
    </source>
</evidence>
<evidence type="ECO:0000313" key="3">
    <source>
        <dbReference type="Proteomes" id="UP000756346"/>
    </source>
</evidence>
<feature type="compositionally biased region" description="Polar residues" evidence="1">
    <location>
        <begin position="118"/>
        <end position="130"/>
    </location>
</feature>
<name>A0A9P8Y0M9_9PEZI</name>
<reference evidence="2" key="1">
    <citation type="journal article" date="2021" name="Nat. Commun.">
        <title>Genetic determinants of endophytism in the Arabidopsis root mycobiome.</title>
        <authorList>
            <person name="Mesny F."/>
            <person name="Miyauchi S."/>
            <person name="Thiergart T."/>
            <person name="Pickel B."/>
            <person name="Atanasova L."/>
            <person name="Karlsson M."/>
            <person name="Huettel B."/>
            <person name="Barry K.W."/>
            <person name="Haridas S."/>
            <person name="Chen C."/>
            <person name="Bauer D."/>
            <person name="Andreopoulos W."/>
            <person name="Pangilinan J."/>
            <person name="LaButti K."/>
            <person name="Riley R."/>
            <person name="Lipzen A."/>
            <person name="Clum A."/>
            <person name="Drula E."/>
            <person name="Henrissat B."/>
            <person name="Kohler A."/>
            <person name="Grigoriev I.V."/>
            <person name="Martin F.M."/>
            <person name="Hacquard S."/>
        </authorList>
    </citation>
    <scope>NUCLEOTIDE SEQUENCE</scope>
    <source>
        <strain evidence="2">MPI-CAGE-CH-0230</strain>
    </source>
</reference>
<organism evidence="2 3">
    <name type="scientific">Microdochium trichocladiopsis</name>
    <dbReference type="NCBI Taxonomy" id="1682393"/>
    <lineage>
        <taxon>Eukaryota</taxon>
        <taxon>Fungi</taxon>
        <taxon>Dikarya</taxon>
        <taxon>Ascomycota</taxon>
        <taxon>Pezizomycotina</taxon>
        <taxon>Sordariomycetes</taxon>
        <taxon>Xylariomycetidae</taxon>
        <taxon>Xylariales</taxon>
        <taxon>Microdochiaceae</taxon>
        <taxon>Microdochium</taxon>
    </lineage>
</organism>
<feature type="region of interest" description="Disordered" evidence="1">
    <location>
        <begin position="85"/>
        <end position="130"/>
    </location>
</feature>
<dbReference type="GeneID" id="70178156"/>
<keyword evidence="3" id="KW-1185">Reference proteome</keyword>
<proteinExistence type="predicted"/>
<accession>A0A9P8Y0M9</accession>
<protein>
    <submittedName>
        <fullName evidence="2">Uncharacterized protein</fullName>
    </submittedName>
</protein>
<sequence>MAVAWSLLDIKLRRAACHQHVSGRSANKAHVLQTLTESGKKLTNWTFGVSQLAFRTVLRDGLLQKHGQPWEAEFAGSLLCAEPEAPLTRLTSSDRPPTTPPWPDPDTHHRSTARRHQLSSPSLGKTRLQSTPHRKSFIVWALRPSRLPFAARPLVRGYLSARPSTSPP</sequence>
<dbReference type="RefSeq" id="XP_046009562.1">
    <property type="nucleotide sequence ID" value="XM_046148610.1"/>
</dbReference>
<dbReference type="AlphaFoldDB" id="A0A9P8Y0M9"/>
<evidence type="ECO:0000313" key="2">
    <source>
        <dbReference type="EMBL" id="KAH7026345.1"/>
    </source>
</evidence>
<gene>
    <name evidence="2" type="ORF">B0I36DRAFT_157149</name>
</gene>
<dbReference type="Proteomes" id="UP000756346">
    <property type="component" value="Unassembled WGS sequence"/>
</dbReference>
<comment type="caution">
    <text evidence="2">The sequence shown here is derived from an EMBL/GenBank/DDBJ whole genome shotgun (WGS) entry which is preliminary data.</text>
</comment>